<feature type="compositionally biased region" description="Basic and acidic residues" evidence="1">
    <location>
        <begin position="172"/>
        <end position="181"/>
    </location>
</feature>
<protein>
    <submittedName>
        <fullName evidence="2">Uncharacterized protein</fullName>
    </submittedName>
</protein>
<evidence type="ECO:0000313" key="2">
    <source>
        <dbReference type="EMBL" id="KAJ1110821.1"/>
    </source>
</evidence>
<sequence length="203" mass="22446">MASPRRTPGRCITPRPGTRELVTSARVGTCELTLITAHSPAGLTRVLDLVSVWPKYTRLTPLPLNYHHDKDILHQPASWPRRAASRNTLKGVHERCGSVSLTLAPLVVTRRVSQPIPPTHTHGVLFRAEAHHGQSALYGFMAQALRILKAMPEGLHAWHSPPPQPQPYRNHAQKDSKHDTEVQETMPTRARCMAGTCPEGPDA</sequence>
<proteinExistence type="predicted"/>
<name>A0AAV7N465_PLEWA</name>
<dbReference type="EMBL" id="JANPWB010000013">
    <property type="protein sequence ID" value="KAJ1110821.1"/>
    <property type="molecule type" value="Genomic_DNA"/>
</dbReference>
<accession>A0AAV7N465</accession>
<evidence type="ECO:0000313" key="3">
    <source>
        <dbReference type="Proteomes" id="UP001066276"/>
    </source>
</evidence>
<dbReference type="AlphaFoldDB" id="A0AAV7N465"/>
<dbReference type="Proteomes" id="UP001066276">
    <property type="component" value="Chromosome 9"/>
</dbReference>
<comment type="caution">
    <text evidence="2">The sequence shown here is derived from an EMBL/GenBank/DDBJ whole genome shotgun (WGS) entry which is preliminary data.</text>
</comment>
<keyword evidence="3" id="KW-1185">Reference proteome</keyword>
<organism evidence="2 3">
    <name type="scientific">Pleurodeles waltl</name>
    <name type="common">Iberian ribbed newt</name>
    <dbReference type="NCBI Taxonomy" id="8319"/>
    <lineage>
        <taxon>Eukaryota</taxon>
        <taxon>Metazoa</taxon>
        <taxon>Chordata</taxon>
        <taxon>Craniata</taxon>
        <taxon>Vertebrata</taxon>
        <taxon>Euteleostomi</taxon>
        <taxon>Amphibia</taxon>
        <taxon>Batrachia</taxon>
        <taxon>Caudata</taxon>
        <taxon>Salamandroidea</taxon>
        <taxon>Salamandridae</taxon>
        <taxon>Pleurodelinae</taxon>
        <taxon>Pleurodeles</taxon>
    </lineage>
</organism>
<evidence type="ECO:0000256" key="1">
    <source>
        <dbReference type="SAM" id="MobiDB-lite"/>
    </source>
</evidence>
<gene>
    <name evidence="2" type="ORF">NDU88_008167</name>
</gene>
<feature type="region of interest" description="Disordered" evidence="1">
    <location>
        <begin position="156"/>
        <end position="203"/>
    </location>
</feature>
<reference evidence="2" key="1">
    <citation type="journal article" date="2022" name="bioRxiv">
        <title>Sequencing and chromosome-scale assembly of the giantPleurodeles waltlgenome.</title>
        <authorList>
            <person name="Brown T."/>
            <person name="Elewa A."/>
            <person name="Iarovenko S."/>
            <person name="Subramanian E."/>
            <person name="Araus A.J."/>
            <person name="Petzold A."/>
            <person name="Susuki M."/>
            <person name="Suzuki K.-i.T."/>
            <person name="Hayashi T."/>
            <person name="Toyoda A."/>
            <person name="Oliveira C."/>
            <person name="Osipova E."/>
            <person name="Leigh N.D."/>
            <person name="Simon A."/>
            <person name="Yun M.H."/>
        </authorList>
    </citation>
    <scope>NUCLEOTIDE SEQUENCE</scope>
    <source>
        <strain evidence="2">20211129_DDA</strain>
        <tissue evidence="2">Liver</tissue>
    </source>
</reference>